<proteinExistence type="predicted"/>
<evidence type="ECO:0000256" key="4">
    <source>
        <dbReference type="ARBA" id="ARBA00023136"/>
    </source>
</evidence>
<dbReference type="AlphaFoldDB" id="A0A2G9TIK6"/>
<keyword evidence="4 5" id="KW-0472">Membrane</keyword>
<evidence type="ECO:0008006" key="8">
    <source>
        <dbReference type="Google" id="ProtNLM"/>
    </source>
</evidence>
<feature type="transmembrane region" description="Helical" evidence="5">
    <location>
        <begin position="55"/>
        <end position="74"/>
    </location>
</feature>
<sequence length="113" mass="13159">TEKSGMEPRVYKKRWAILAMFISLSASNGAQWIMYSVIAQIVAEFYGVSFTAVDWTSMIYMATYIALFIPAAMSSQQLSVPLQRYYHFGREYDRPPWYFLSPFTRGYQNTHLT</sequence>
<name>A0A2G9TIK6_TELCI</name>
<keyword evidence="7" id="KW-1185">Reference proteome</keyword>
<evidence type="ECO:0000256" key="5">
    <source>
        <dbReference type="SAM" id="Phobius"/>
    </source>
</evidence>
<evidence type="ECO:0000256" key="2">
    <source>
        <dbReference type="ARBA" id="ARBA00022692"/>
    </source>
</evidence>
<dbReference type="EMBL" id="KZ363786">
    <property type="protein sequence ID" value="PIO57803.1"/>
    <property type="molecule type" value="Genomic_DNA"/>
</dbReference>
<dbReference type="GO" id="GO:0097037">
    <property type="term" value="P:heme export"/>
    <property type="evidence" value="ECO:0007669"/>
    <property type="project" value="TreeGrafter"/>
</dbReference>
<keyword evidence="2 5" id="KW-0812">Transmembrane</keyword>
<dbReference type="InterPro" id="IPR049680">
    <property type="entry name" value="FLVCR1-2_SLC49-like"/>
</dbReference>
<evidence type="ECO:0000313" key="6">
    <source>
        <dbReference type="EMBL" id="PIO57803.1"/>
    </source>
</evidence>
<evidence type="ECO:0000313" key="7">
    <source>
        <dbReference type="Proteomes" id="UP000230423"/>
    </source>
</evidence>
<dbReference type="PANTHER" id="PTHR10924:SF4">
    <property type="entry name" value="GH15861P"/>
    <property type="match status" value="1"/>
</dbReference>
<protein>
    <recommendedName>
        <fullName evidence="8">Major facilitator superfamily (MFS) profile domain-containing protein</fullName>
    </recommendedName>
</protein>
<organism evidence="6 7">
    <name type="scientific">Teladorsagia circumcincta</name>
    <name type="common">Brown stomach worm</name>
    <name type="synonym">Ostertagia circumcincta</name>
    <dbReference type="NCBI Taxonomy" id="45464"/>
    <lineage>
        <taxon>Eukaryota</taxon>
        <taxon>Metazoa</taxon>
        <taxon>Ecdysozoa</taxon>
        <taxon>Nematoda</taxon>
        <taxon>Chromadorea</taxon>
        <taxon>Rhabditida</taxon>
        <taxon>Rhabditina</taxon>
        <taxon>Rhabditomorpha</taxon>
        <taxon>Strongyloidea</taxon>
        <taxon>Trichostrongylidae</taxon>
        <taxon>Teladorsagia</taxon>
    </lineage>
</organism>
<evidence type="ECO:0000256" key="3">
    <source>
        <dbReference type="ARBA" id="ARBA00022989"/>
    </source>
</evidence>
<dbReference type="GO" id="GO:0016020">
    <property type="term" value="C:membrane"/>
    <property type="evidence" value="ECO:0007669"/>
    <property type="project" value="UniProtKB-SubCell"/>
</dbReference>
<gene>
    <name evidence="6" type="ORF">TELCIR_20777</name>
</gene>
<feature type="transmembrane region" description="Helical" evidence="5">
    <location>
        <begin position="15"/>
        <end position="35"/>
    </location>
</feature>
<reference evidence="6 7" key="1">
    <citation type="submission" date="2015-09" db="EMBL/GenBank/DDBJ databases">
        <title>Draft genome of the parasitic nematode Teladorsagia circumcincta isolate WARC Sus (inbred).</title>
        <authorList>
            <person name="Mitreva M."/>
        </authorList>
    </citation>
    <scope>NUCLEOTIDE SEQUENCE [LARGE SCALE GENOMIC DNA]</scope>
    <source>
        <strain evidence="6 7">S</strain>
    </source>
</reference>
<feature type="non-terminal residue" evidence="6">
    <location>
        <position position="1"/>
    </location>
</feature>
<dbReference type="SUPFAM" id="SSF103473">
    <property type="entry name" value="MFS general substrate transporter"/>
    <property type="match status" value="1"/>
</dbReference>
<dbReference type="OrthoDB" id="422206at2759"/>
<dbReference type="GO" id="GO:0015232">
    <property type="term" value="F:heme transmembrane transporter activity"/>
    <property type="evidence" value="ECO:0007669"/>
    <property type="project" value="TreeGrafter"/>
</dbReference>
<comment type="subcellular location">
    <subcellularLocation>
        <location evidence="1">Membrane</location>
        <topology evidence="1">Multi-pass membrane protein</topology>
    </subcellularLocation>
</comment>
<dbReference type="Proteomes" id="UP000230423">
    <property type="component" value="Unassembled WGS sequence"/>
</dbReference>
<evidence type="ECO:0000256" key="1">
    <source>
        <dbReference type="ARBA" id="ARBA00004141"/>
    </source>
</evidence>
<keyword evidence="3 5" id="KW-1133">Transmembrane helix</keyword>
<dbReference type="PANTHER" id="PTHR10924">
    <property type="entry name" value="MAJOR FACILITATOR SUPERFAMILY PROTEIN-RELATED"/>
    <property type="match status" value="1"/>
</dbReference>
<dbReference type="GO" id="GO:0020037">
    <property type="term" value="F:heme binding"/>
    <property type="evidence" value="ECO:0007669"/>
    <property type="project" value="TreeGrafter"/>
</dbReference>
<accession>A0A2G9TIK6</accession>
<dbReference type="InterPro" id="IPR036259">
    <property type="entry name" value="MFS_trans_sf"/>
</dbReference>